<keyword evidence="6" id="KW-1185">Reference proteome</keyword>
<dbReference type="Gene3D" id="1.25.40.10">
    <property type="entry name" value="Tetratricopeptide repeat domain"/>
    <property type="match status" value="1"/>
</dbReference>
<evidence type="ECO:0000256" key="3">
    <source>
        <dbReference type="PROSITE-ProRule" id="PRU00339"/>
    </source>
</evidence>
<dbReference type="EMBL" id="PZQS01000006">
    <property type="protein sequence ID" value="PVD29229.1"/>
    <property type="molecule type" value="Genomic_DNA"/>
</dbReference>
<gene>
    <name evidence="5" type="ORF">C0Q70_11826</name>
</gene>
<dbReference type="PANTHER" id="PTHR44858">
    <property type="entry name" value="TETRATRICOPEPTIDE REPEAT PROTEIN 6"/>
    <property type="match status" value="1"/>
</dbReference>
<feature type="repeat" description="TPR" evidence="3">
    <location>
        <begin position="54"/>
        <end position="87"/>
    </location>
</feature>
<dbReference type="AlphaFoldDB" id="A0A2T7P749"/>
<evidence type="ECO:0000256" key="1">
    <source>
        <dbReference type="ARBA" id="ARBA00022737"/>
    </source>
</evidence>
<dbReference type="SMART" id="SM00028">
    <property type="entry name" value="TPR"/>
    <property type="match status" value="2"/>
</dbReference>
<evidence type="ECO:0000313" key="6">
    <source>
        <dbReference type="Proteomes" id="UP000245119"/>
    </source>
</evidence>
<reference evidence="5 6" key="1">
    <citation type="submission" date="2018-04" db="EMBL/GenBank/DDBJ databases">
        <title>The genome of golden apple snail Pomacea canaliculata provides insight into stress tolerance and invasive adaptation.</title>
        <authorList>
            <person name="Liu C."/>
            <person name="Liu B."/>
            <person name="Ren Y."/>
            <person name="Zhang Y."/>
            <person name="Wang H."/>
            <person name="Li S."/>
            <person name="Jiang F."/>
            <person name="Yin L."/>
            <person name="Zhang G."/>
            <person name="Qian W."/>
            <person name="Fan W."/>
        </authorList>
    </citation>
    <scope>NUCLEOTIDE SEQUENCE [LARGE SCALE GENOMIC DNA]</scope>
    <source>
        <strain evidence="5">SZHN2017</strain>
        <tissue evidence="5">Muscle</tissue>
    </source>
</reference>
<evidence type="ECO:0000256" key="2">
    <source>
        <dbReference type="ARBA" id="ARBA00022803"/>
    </source>
</evidence>
<dbReference type="Proteomes" id="UP000245119">
    <property type="component" value="Linkage Group LG6"/>
</dbReference>
<feature type="region of interest" description="Disordered" evidence="4">
    <location>
        <begin position="1"/>
        <end position="30"/>
    </location>
</feature>
<protein>
    <submittedName>
        <fullName evidence="5">Uncharacterized protein</fullName>
    </submittedName>
</protein>
<dbReference type="PROSITE" id="PS50005">
    <property type="entry name" value="TPR"/>
    <property type="match status" value="2"/>
</dbReference>
<feature type="repeat" description="TPR" evidence="3">
    <location>
        <begin position="169"/>
        <end position="202"/>
    </location>
</feature>
<keyword evidence="2 3" id="KW-0802">TPR repeat</keyword>
<dbReference type="InterPro" id="IPR019734">
    <property type="entry name" value="TPR_rpt"/>
</dbReference>
<dbReference type="PANTHER" id="PTHR44858:SF1">
    <property type="entry name" value="UDP-N-ACETYLGLUCOSAMINE--PEPTIDE N-ACETYLGLUCOSAMINYLTRANSFERASE SPINDLY-RELATED"/>
    <property type="match status" value="1"/>
</dbReference>
<dbReference type="Pfam" id="PF13181">
    <property type="entry name" value="TPR_8"/>
    <property type="match status" value="1"/>
</dbReference>
<comment type="caution">
    <text evidence="5">The sequence shown here is derived from an EMBL/GenBank/DDBJ whole genome shotgun (WGS) entry which is preliminary data.</text>
</comment>
<dbReference type="InterPro" id="IPR050498">
    <property type="entry name" value="Ycf3"/>
</dbReference>
<name>A0A2T7P749_POMCA</name>
<dbReference type="InterPro" id="IPR011990">
    <property type="entry name" value="TPR-like_helical_dom_sf"/>
</dbReference>
<accession>A0A2T7P749</accession>
<dbReference type="SUPFAM" id="SSF48452">
    <property type="entry name" value="TPR-like"/>
    <property type="match status" value="1"/>
</dbReference>
<proteinExistence type="predicted"/>
<keyword evidence="1" id="KW-0677">Repeat</keyword>
<dbReference type="STRING" id="400727.A0A2T7P749"/>
<evidence type="ECO:0000313" key="5">
    <source>
        <dbReference type="EMBL" id="PVD29229.1"/>
    </source>
</evidence>
<organism evidence="5 6">
    <name type="scientific">Pomacea canaliculata</name>
    <name type="common">Golden apple snail</name>
    <dbReference type="NCBI Taxonomy" id="400727"/>
    <lineage>
        <taxon>Eukaryota</taxon>
        <taxon>Metazoa</taxon>
        <taxon>Spiralia</taxon>
        <taxon>Lophotrochozoa</taxon>
        <taxon>Mollusca</taxon>
        <taxon>Gastropoda</taxon>
        <taxon>Caenogastropoda</taxon>
        <taxon>Architaenioglossa</taxon>
        <taxon>Ampullarioidea</taxon>
        <taxon>Ampullariidae</taxon>
        <taxon>Pomacea</taxon>
    </lineage>
</organism>
<dbReference type="Pfam" id="PF14559">
    <property type="entry name" value="TPR_19"/>
    <property type="match status" value="1"/>
</dbReference>
<sequence length="229" mass="25556">MDDPAELYHVPGADVTRGPTLSDDQPPSLRDTIQPATFRGEHHSERVVAVKQDVEALTHLGNVYQRLGRTHDACSIFSHLVRKLPDDTRLLLKYVQVLMDEGDFKQADAVLTPLIAREPHVHNCHALLAMAKVQEGLGNKQEARSGNLSLQSLLRKASKWTRDDQKTAATIHYELANVYKDLRQFQEALQNFNASVNADPTFTSAHLNLGAVYHLLVRIAVGDKPAHYV</sequence>
<evidence type="ECO:0000256" key="4">
    <source>
        <dbReference type="SAM" id="MobiDB-lite"/>
    </source>
</evidence>